<dbReference type="Proteomes" id="UP001530400">
    <property type="component" value="Unassembled WGS sequence"/>
</dbReference>
<dbReference type="AlphaFoldDB" id="A0ABD3NYC6"/>
<feature type="region of interest" description="Disordered" evidence="1">
    <location>
        <begin position="286"/>
        <end position="327"/>
    </location>
</feature>
<feature type="compositionally biased region" description="Basic residues" evidence="1">
    <location>
        <begin position="73"/>
        <end position="83"/>
    </location>
</feature>
<comment type="caution">
    <text evidence="2">The sequence shown here is derived from an EMBL/GenBank/DDBJ whole genome shotgun (WGS) entry which is preliminary data.</text>
</comment>
<evidence type="ECO:0000313" key="2">
    <source>
        <dbReference type="EMBL" id="KAL3779145.1"/>
    </source>
</evidence>
<name>A0ABD3NYC6_9STRA</name>
<feature type="compositionally biased region" description="Polar residues" evidence="1">
    <location>
        <begin position="218"/>
        <end position="233"/>
    </location>
</feature>
<feature type="compositionally biased region" description="Basic residues" evidence="1">
    <location>
        <begin position="174"/>
        <end position="183"/>
    </location>
</feature>
<feature type="compositionally biased region" description="Polar residues" evidence="1">
    <location>
        <begin position="428"/>
        <end position="438"/>
    </location>
</feature>
<accession>A0ABD3NYC6</accession>
<organism evidence="2 3">
    <name type="scientific">Cyclotella atomus</name>
    <dbReference type="NCBI Taxonomy" id="382360"/>
    <lineage>
        <taxon>Eukaryota</taxon>
        <taxon>Sar</taxon>
        <taxon>Stramenopiles</taxon>
        <taxon>Ochrophyta</taxon>
        <taxon>Bacillariophyta</taxon>
        <taxon>Coscinodiscophyceae</taxon>
        <taxon>Thalassiosirophycidae</taxon>
        <taxon>Stephanodiscales</taxon>
        <taxon>Stephanodiscaceae</taxon>
        <taxon>Cyclotella</taxon>
    </lineage>
</organism>
<reference evidence="2 3" key="1">
    <citation type="submission" date="2024-10" db="EMBL/GenBank/DDBJ databases">
        <title>Updated reference genomes for cyclostephanoid diatoms.</title>
        <authorList>
            <person name="Roberts W.R."/>
            <person name="Alverson A.J."/>
        </authorList>
    </citation>
    <scope>NUCLEOTIDE SEQUENCE [LARGE SCALE GENOMIC DNA]</scope>
    <source>
        <strain evidence="2 3">AJA010-31</strain>
    </source>
</reference>
<protein>
    <submittedName>
        <fullName evidence="2">Uncharacterized protein</fullName>
    </submittedName>
</protein>
<feature type="region of interest" description="Disordered" evidence="1">
    <location>
        <begin position="53"/>
        <end position="258"/>
    </location>
</feature>
<feature type="compositionally biased region" description="Low complexity" evidence="1">
    <location>
        <begin position="240"/>
        <end position="254"/>
    </location>
</feature>
<feature type="compositionally biased region" description="Low complexity" evidence="1">
    <location>
        <begin position="110"/>
        <end position="129"/>
    </location>
</feature>
<gene>
    <name evidence="2" type="ORF">ACHAWO_002840</name>
</gene>
<dbReference type="EMBL" id="JALLPJ020000952">
    <property type="protein sequence ID" value="KAL3779145.1"/>
    <property type="molecule type" value="Genomic_DNA"/>
</dbReference>
<evidence type="ECO:0000256" key="1">
    <source>
        <dbReference type="SAM" id="MobiDB-lite"/>
    </source>
</evidence>
<proteinExistence type="predicted"/>
<feature type="region of interest" description="Disordered" evidence="1">
    <location>
        <begin position="425"/>
        <end position="446"/>
    </location>
</feature>
<evidence type="ECO:0000313" key="3">
    <source>
        <dbReference type="Proteomes" id="UP001530400"/>
    </source>
</evidence>
<sequence>MDPSSSSNDSPEPEQISMFEFNGTIYRTYAEMVAAKRERNKDYLDQKLSEISSFAGSSHATRDSCSVASSVSTKKKGHKKKRVASNSPVRRNPPRSASANASYKTDDGSDSSIASKASSSYSSKSSTSDEVCIADLVNTGSGRPPAEVVPKKKRANKEKKAAVSGSRRPAAKALSKKKSPSKKKATETVSRLPSPVRRDPQQSTASFTTDCSLGNLPSIYSKSRDIQPSQRPAASQRPPLQSGKGKLKSILSKPKFSRPIKMTQADIEARKAALRAKAPYRDLVHRVHRPRRKRNPKRAKSEYLKLDIPGQDTRNRGPSADNRLPPKDVKDMSYVLEHIVLEGFRVKNREMAWRNFCAVRGGPGKKNEAEAALNTSFTQEALYAVDMTLYAGLLNKTECPVASIRTQDDRESDDELIPKEYLLDHPKQNSSPMTQQKSPTRHVSESNKMDQLWIQEYGDGLDPRMFIDECLSLSGGEAEKYTALLIQVCWDRAVGAVSSTITVDLNETKPARGQNKDKDINQSEKKDDAVSDLSFHDQRLSLGSNLHTESMNIVGGVVDCILSDKSTFMLDVSKIDGRGACVVWRDVVNALNDCCRSNETDDIESSSEQPANENSPFISSLLNETTAKSIAIKLIDRYGASEQRSCNPA</sequence>
<keyword evidence="3" id="KW-1185">Reference proteome</keyword>
<feature type="region of interest" description="Disordered" evidence="1">
    <location>
        <begin position="508"/>
        <end position="530"/>
    </location>
</feature>
<feature type="compositionally biased region" description="Polar residues" evidence="1">
    <location>
        <begin position="53"/>
        <end position="72"/>
    </location>
</feature>
<feature type="compositionally biased region" description="Polar residues" evidence="1">
    <location>
        <begin position="201"/>
        <end position="212"/>
    </location>
</feature>
<feature type="compositionally biased region" description="Basic residues" evidence="1">
    <location>
        <begin position="286"/>
        <end position="298"/>
    </location>
</feature>
<feature type="compositionally biased region" description="Polar residues" evidence="1">
    <location>
        <begin position="84"/>
        <end position="103"/>
    </location>
</feature>